<reference evidence="1 2" key="1">
    <citation type="submission" date="2014-07" db="EMBL/GenBank/DDBJ databases">
        <title>Complete Genome of Bacillus megaterium Myophage Mater.</title>
        <authorList>
            <person name="Lancaster J.C."/>
            <person name="Hodde M.K."/>
            <person name="Hernandez A.C."/>
            <person name="Everett G.F.K."/>
        </authorList>
    </citation>
    <scope>NUCLEOTIDE SEQUENCE [LARGE SCALE GENOMIC DNA]</scope>
</reference>
<proteinExistence type="predicted"/>
<dbReference type="EMBL" id="KM236245">
    <property type="protein sequence ID" value="AIW03331.1"/>
    <property type="molecule type" value="Genomic_DNA"/>
</dbReference>
<gene>
    <name evidence="1" type="ORF">CPT_Mater174</name>
</gene>
<dbReference type="KEGG" id="vg:24607073"/>
<organism evidence="1 2">
    <name type="scientific">Bacillus phage Mater</name>
    <dbReference type="NCBI Taxonomy" id="1540090"/>
    <lineage>
        <taxon>Viruses</taxon>
        <taxon>Duplodnaviria</taxon>
        <taxon>Heunggongvirae</taxon>
        <taxon>Uroviricota</taxon>
        <taxon>Caudoviricetes</taxon>
        <taxon>Herelleviridae</taxon>
        <taxon>Bastillevirinae</taxon>
        <taxon>Matervirus</taxon>
        <taxon>Matervirus mater</taxon>
    </lineage>
</organism>
<dbReference type="OrthoDB" id="24618at10239"/>
<dbReference type="GeneID" id="24607073"/>
<dbReference type="RefSeq" id="YP_009151133.1">
    <property type="nucleotide sequence ID" value="NC_027366.1"/>
</dbReference>
<accession>A0A0A0RS57</accession>
<keyword evidence="2" id="KW-1185">Reference proteome</keyword>
<protein>
    <submittedName>
        <fullName evidence="1">Uncharacterized protein</fullName>
    </submittedName>
</protein>
<evidence type="ECO:0000313" key="1">
    <source>
        <dbReference type="EMBL" id="AIW03331.1"/>
    </source>
</evidence>
<evidence type="ECO:0000313" key="2">
    <source>
        <dbReference type="Proteomes" id="UP000030206"/>
    </source>
</evidence>
<sequence length="73" mass="8393">MAEKNKKAKAAPKKQEAPKPYVHIDTFMKTAQPMFGLSNVQAAGFKAKMNGRHYQQDENIFLDELKKHFNLDQ</sequence>
<name>A0A0A0RS57_9CAUD</name>
<dbReference type="Proteomes" id="UP000030206">
    <property type="component" value="Segment"/>
</dbReference>